<feature type="domain" description="DUF1585" evidence="1">
    <location>
        <begin position="244"/>
        <end position="317"/>
    </location>
</feature>
<feature type="domain" description="DUF1588" evidence="2">
    <location>
        <begin position="132"/>
        <end position="228"/>
    </location>
</feature>
<accession>A0A382IF07</accession>
<sequence>MPDEQLFELAAAGRLSDPTVIHQQVERLLDHRNAKSFVRRFTERWLRLDKLGSMPPENGGPFRIYWDRQMEPEMIKQTDAFFSHILKSNGPIRDFIHSDYTFLNERVAFILYGRDDVWGDGFRKVPINNPKRGGILTMPAVMTATANGVDTSPVVRGVWILENILGTPAAPPPPDVEPLAPDLRGNKTIREQLAAHREVASCNNCHRKIDPMGFPFENFNAIGGWREKYPGTRRDIDPSTTLSDGQQVDNIAELKKALLGREDLVVRCLAEKLLSYSSGRRLEPNDRGEVDHIVAEMKKSGNKLRGLIHLVVRSDVFLTK</sequence>
<dbReference type="Pfam" id="PF07631">
    <property type="entry name" value="PSD4"/>
    <property type="match status" value="1"/>
</dbReference>
<evidence type="ECO:0000259" key="2">
    <source>
        <dbReference type="Pfam" id="PF07627"/>
    </source>
</evidence>
<dbReference type="InterPro" id="IPR011478">
    <property type="entry name" value="DUF1585"/>
</dbReference>
<dbReference type="EMBL" id="UINC01066941">
    <property type="protein sequence ID" value="SVB98138.1"/>
    <property type="molecule type" value="Genomic_DNA"/>
</dbReference>
<evidence type="ECO:0000259" key="1">
    <source>
        <dbReference type="Pfam" id="PF07624"/>
    </source>
</evidence>
<gene>
    <name evidence="4" type="ORF">METZ01_LOCUS250992</name>
</gene>
<dbReference type="Pfam" id="PF07624">
    <property type="entry name" value="PSD2"/>
    <property type="match status" value="1"/>
</dbReference>
<organism evidence="4">
    <name type="scientific">marine metagenome</name>
    <dbReference type="NCBI Taxonomy" id="408172"/>
    <lineage>
        <taxon>unclassified sequences</taxon>
        <taxon>metagenomes</taxon>
        <taxon>ecological metagenomes</taxon>
    </lineage>
</organism>
<reference evidence="4" key="1">
    <citation type="submission" date="2018-05" db="EMBL/GenBank/DDBJ databases">
        <authorList>
            <person name="Lanie J.A."/>
            <person name="Ng W.-L."/>
            <person name="Kazmierczak K.M."/>
            <person name="Andrzejewski T.M."/>
            <person name="Davidsen T.M."/>
            <person name="Wayne K.J."/>
            <person name="Tettelin H."/>
            <person name="Glass J.I."/>
            <person name="Rusch D."/>
            <person name="Podicherti R."/>
            <person name="Tsui H.-C.T."/>
            <person name="Winkler M.E."/>
        </authorList>
    </citation>
    <scope>NUCLEOTIDE SEQUENCE</scope>
</reference>
<dbReference type="InterPro" id="IPR013039">
    <property type="entry name" value="DUF1588"/>
</dbReference>
<dbReference type="Pfam" id="PF07627">
    <property type="entry name" value="PSCyt3"/>
    <property type="match status" value="1"/>
</dbReference>
<protein>
    <recommendedName>
        <fullName evidence="5">DUF1588 domain-containing protein</fullName>
    </recommendedName>
</protein>
<evidence type="ECO:0000313" key="4">
    <source>
        <dbReference type="EMBL" id="SVB98138.1"/>
    </source>
</evidence>
<feature type="domain" description="DUF1592" evidence="3">
    <location>
        <begin position="1"/>
        <end position="109"/>
    </location>
</feature>
<dbReference type="AlphaFoldDB" id="A0A382IF07"/>
<evidence type="ECO:0008006" key="5">
    <source>
        <dbReference type="Google" id="ProtNLM"/>
    </source>
</evidence>
<dbReference type="InterPro" id="IPR013042">
    <property type="entry name" value="DUF1592"/>
</dbReference>
<name>A0A382IF07_9ZZZZ</name>
<proteinExistence type="predicted"/>
<evidence type="ECO:0000259" key="3">
    <source>
        <dbReference type="Pfam" id="PF07631"/>
    </source>
</evidence>